<dbReference type="EMBL" id="PCVO01000035">
    <property type="protein sequence ID" value="PIQ75255.1"/>
    <property type="molecule type" value="Genomic_DNA"/>
</dbReference>
<dbReference type="InterPro" id="IPR029058">
    <property type="entry name" value="AB_hydrolase_fold"/>
</dbReference>
<evidence type="ECO:0000313" key="2">
    <source>
        <dbReference type="EMBL" id="PIQ75255.1"/>
    </source>
</evidence>
<gene>
    <name evidence="2" type="ORF">COV84_02340</name>
</gene>
<dbReference type="Pfam" id="PF00561">
    <property type="entry name" value="Abhydrolase_1"/>
    <property type="match status" value="1"/>
</dbReference>
<organism evidence="2 3">
    <name type="scientific">Candidatus Portnoybacteria bacterium CG11_big_fil_rev_8_21_14_0_20_40_15</name>
    <dbReference type="NCBI Taxonomy" id="1974817"/>
    <lineage>
        <taxon>Bacteria</taxon>
        <taxon>Candidatus Portnoyibacteriota</taxon>
    </lineage>
</organism>
<evidence type="ECO:0000313" key="3">
    <source>
        <dbReference type="Proteomes" id="UP000229317"/>
    </source>
</evidence>
<dbReference type="Proteomes" id="UP000229317">
    <property type="component" value="Unassembled WGS sequence"/>
</dbReference>
<protein>
    <recommendedName>
        <fullName evidence="1">AB hydrolase-1 domain-containing protein</fullName>
    </recommendedName>
</protein>
<dbReference type="SUPFAM" id="SSF53474">
    <property type="entry name" value="alpha/beta-Hydrolases"/>
    <property type="match status" value="1"/>
</dbReference>
<dbReference type="InterPro" id="IPR000073">
    <property type="entry name" value="AB_hydrolase_1"/>
</dbReference>
<comment type="caution">
    <text evidence="2">The sequence shown here is derived from an EMBL/GenBank/DDBJ whole genome shotgun (WGS) entry which is preliminary data.</text>
</comment>
<feature type="domain" description="AB hydrolase-1" evidence="1">
    <location>
        <begin position="43"/>
        <end position="146"/>
    </location>
</feature>
<accession>A0A2H0KVD8</accession>
<reference evidence="2 3" key="1">
    <citation type="submission" date="2017-09" db="EMBL/GenBank/DDBJ databases">
        <title>Depth-based differentiation of microbial function through sediment-hosted aquifers and enrichment of novel symbionts in the deep terrestrial subsurface.</title>
        <authorList>
            <person name="Probst A.J."/>
            <person name="Ladd B."/>
            <person name="Jarett J.K."/>
            <person name="Geller-Mcgrath D.E."/>
            <person name="Sieber C.M."/>
            <person name="Emerson J.B."/>
            <person name="Anantharaman K."/>
            <person name="Thomas B.C."/>
            <person name="Malmstrom R."/>
            <person name="Stieglmeier M."/>
            <person name="Klingl A."/>
            <person name="Woyke T."/>
            <person name="Ryan C.M."/>
            <person name="Banfield J.F."/>
        </authorList>
    </citation>
    <scope>NUCLEOTIDE SEQUENCE [LARGE SCALE GENOMIC DNA]</scope>
    <source>
        <strain evidence="2">CG11_big_fil_rev_8_21_14_0_20_40_15</strain>
    </source>
</reference>
<proteinExistence type="predicted"/>
<name>A0A2H0KVD8_9BACT</name>
<evidence type="ECO:0000259" key="1">
    <source>
        <dbReference type="Pfam" id="PF00561"/>
    </source>
</evidence>
<sequence>MKFEQFSHKPLEEQFNNREAIEFPGGNVEVVDIDPETKKTEIPVLVAPGWTATAEVFKNNILTLAEAGRRTISISAPHGIETEEIENFPEAELRKVAAVTEILEEKNIEKIDAVGHSEAGIYLTIAATLHPEKFRNIVFVDPGGMIGEDKIENLSTRFSADTVQQIINGIKDRKLIKPMTKIFSEAGKSISSSPLKSLREVLAISDSQIHNLLRGLKKKGIGISIIHAVDDKAFPMDRVQQIAKADQLDGFYSVKGTHNQFVLKAKEYTQLADEALTALESKKLNKNKNLESV</sequence>
<dbReference type="AlphaFoldDB" id="A0A2H0KVD8"/>
<dbReference type="Gene3D" id="3.40.50.1820">
    <property type="entry name" value="alpha/beta hydrolase"/>
    <property type="match status" value="1"/>
</dbReference>